<accession>A0A2U1TNY8</accession>
<feature type="domain" description="Amidase" evidence="2">
    <location>
        <begin position="19"/>
        <end position="191"/>
    </location>
</feature>
<dbReference type="InterPro" id="IPR023631">
    <property type="entry name" value="Amidase_dom"/>
</dbReference>
<dbReference type="InterPro" id="IPR036928">
    <property type="entry name" value="AS_sf"/>
</dbReference>
<feature type="region of interest" description="Disordered" evidence="1">
    <location>
        <begin position="91"/>
        <end position="112"/>
    </location>
</feature>
<dbReference type="PROSITE" id="PS00571">
    <property type="entry name" value="AMIDASES"/>
    <property type="match status" value="1"/>
</dbReference>
<evidence type="ECO:0000256" key="1">
    <source>
        <dbReference type="SAM" id="MobiDB-lite"/>
    </source>
</evidence>
<dbReference type="PANTHER" id="PTHR46310">
    <property type="entry name" value="AMIDASE 1"/>
    <property type="match status" value="1"/>
</dbReference>
<evidence type="ECO:0000313" key="3">
    <source>
        <dbReference type="EMBL" id="PWC11125.1"/>
    </source>
</evidence>
<evidence type="ECO:0000259" key="2">
    <source>
        <dbReference type="Pfam" id="PF01425"/>
    </source>
</evidence>
<keyword evidence="4" id="KW-1185">Reference proteome</keyword>
<reference evidence="3 4" key="1">
    <citation type="submission" date="2018-04" db="EMBL/GenBank/DDBJ databases">
        <title>Brenneria corticis sp.nov.</title>
        <authorList>
            <person name="Li Y."/>
        </authorList>
    </citation>
    <scope>NUCLEOTIDE SEQUENCE [LARGE SCALE GENOMIC DNA]</scope>
    <source>
        <strain evidence="3 4">LMG 27715</strain>
    </source>
</reference>
<dbReference type="InterPro" id="IPR020556">
    <property type="entry name" value="Amidase_CS"/>
</dbReference>
<dbReference type="OrthoDB" id="9811471at2"/>
<dbReference type="Proteomes" id="UP000245138">
    <property type="component" value="Unassembled WGS sequence"/>
</dbReference>
<evidence type="ECO:0000313" key="4">
    <source>
        <dbReference type="Proteomes" id="UP000245138"/>
    </source>
</evidence>
<dbReference type="Gene3D" id="3.90.1300.10">
    <property type="entry name" value="Amidase signature (AS) domain"/>
    <property type="match status" value="1"/>
</dbReference>
<comment type="caution">
    <text evidence="3">The sequence shown here is derived from an EMBL/GenBank/DDBJ whole genome shotgun (WGS) entry which is preliminary data.</text>
</comment>
<organism evidence="3 4">
    <name type="scientific">Brenneria roseae subsp. americana</name>
    <dbReference type="NCBI Taxonomy" id="1508507"/>
    <lineage>
        <taxon>Bacteria</taxon>
        <taxon>Pseudomonadati</taxon>
        <taxon>Pseudomonadota</taxon>
        <taxon>Gammaproteobacteria</taxon>
        <taxon>Enterobacterales</taxon>
        <taxon>Pectobacteriaceae</taxon>
        <taxon>Brenneria</taxon>
    </lineage>
</organism>
<name>A0A2U1TNY8_9GAMM</name>
<dbReference type="SUPFAM" id="SSF75304">
    <property type="entry name" value="Amidase signature (AS) enzymes"/>
    <property type="match status" value="1"/>
</dbReference>
<sequence length="395" mass="41825">MQDNAFAFMPYPAVAVGHAPHGPLAGVTFAVKDLFDVAGYPTGGGNPHVLAMSGIKQRTAPTVQRLLDAGAELVGKTHTNEMAFSMSGKNMHYGTPRNGAAPDRIPGGSSSGSASAVSNHLCDFALGTDTGGSVRTPASYCGLYGLRPSHGRISLQDCQPLCPSMDTTGYFTRDADLFARVGECLLGEDDAPLPARPEWVICEALFALLPAASQAALLPALEQIKAVAGELAPLAGQLPALEDAYWAFRFIQGREAWLAQGKRIKRDGLVLGPDVAGRFAWSESVTDEQYLTSCAVRERFRAAWQALAGNRILVLPTVPDIAPLLNANDADIEETRRLSHHLLAIAVLCGVPQVNLPLAQKEGAPLGISLIGPRGSDRSLVNAAAQIGRHYSCVR</sequence>
<dbReference type="RefSeq" id="WP_109055097.1">
    <property type="nucleotide sequence ID" value="NZ_QDKJ01000011.1"/>
</dbReference>
<protein>
    <submittedName>
        <fullName evidence="3">Amidase</fullName>
    </submittedName>
</protein>
<dbReference type="PANTHER" id="PTHR46310:SF7">
    <property type="entry name" value="AMIDASE 1"/>
    <property type="match status" value="1"/>
</dbReference>
<dbReference type="EMBL" id="QDKJ01000011">
    <property type="protein sequence ID" value="PWC11125.1"/>
    <property type="molecule type" value="Genomic_DNA"/>
</dbReference>
<dbReference type="Pfam" id="PF01425">
    <property type="entry name" value="Amidase"/>
    <property type="match status" value="2"/>
</dbReference>
<gene>
    <name evidence="3" type="ORF">B4923_14630</name>
</gene>
<feature type="domain" description="Amidase" evidence="2">
    <location>
        <begin position="278"/>
        <end position="380"/>
    </location>
</feature>
<proteinExistence type="predicted"/>
<dbReference type="AlphaFoldDB" id="A0A2U1TNY8"/>
<dbReference type="NCBIfam" id="NF006169">
    <property type="entry name" value="PRK08310.1"/>
    <property type="match status" value="1"/>
</dbReference>